<name>A0A382I2Z2_9ZZZZ</name>
<dbReference type="InterPro" id="IPR012334">
    <property type="entry name" value="Pectin_lyas_fold"/>
</dbReference>
<sequence length="455" mass="48077">NIVKENQGIGLRTNGKLLPKVSGNTFDGNGNGMQLVYTDQNTSGEFEVSGNAIINSGGYGVRIEQYAQPTITGNDLDGSGGYAIDNQTSKGINAKNNWWGAAITLEMTTGDNPKNLIKVYDSYDDSNKGFVNYGGWLAGAANSVKYDITTIFKVSTLDGANAYWDASTDSSVKGYWVFHGIESDGTYKGVVDAGESTEASLPGADIDTKVVVRAYTDSNATVPERVEGYQRDLNMAKKGFAVLAPLVGSGTVTLNPNQSWYETGESVELTSAAADDFTFVGWSGASDSTENTISLTVGAGDLSATATFLQIFELTLEPFGPGTIEVTPSQATYLDGDIVSVKAVEGQGGAFLGWESDVSGNENPLTVVVNADKTIRANFTPAYTLTTSQEGEGTLTVDPVKAEYEEGTVVKVTVVPAQGSGFAGWEGSVTGEAMSLDITMNENKTLKAIFKSSWQ</sequence>
<dbReference type="Gene3D" id="2.160.20.10">
    <property type="entry name" value="Single-stranded right-handed beta-helix, Pectin lyase-like"/>
    <property type="match status" value="1"/>
</dbReference>
<organism evidence="3">
    <name type="scientific">marine metagenome</name>
    <dbReference type="NCBI Taxonomy" id="408172"/>
    <lineage>
        <taxon>unclassified sequences</taxon>
        <taxon>metagenomes</taxon>
        <taxon>ecological metagenomes</taxon>
    </lineage>
</organism>
<protein>
    <recommendedName>
        <fullName evidence="4">Right handed beta helix domain-containing protein</fullName>
    </recommendedName>
</protein>
<dbReference type="InterPro" id="IPR039448">
    <property type="entry name" value="Beta_helix"/>
</dbReference>
<feature type="domain" description="Right handed beta helix" evidence="1">
    <location>
        <begin position="3"/>
        <end position="97"/>
    </location>
</feature>
<proteinExistence type="predicted"/>
<dbReference type="Pfam" id="PF18998">
    <property type="entry name" value="Flg_new_2"/>
    <property type="match status" value="3"/>
</dbReference>
<evidence type="ECO:0008006" key="4">
    <source>
        <dbReference type="Google" id="ProtNLM"/>
    </source>
</evidence>
<gene>
    <name evidence="3" type="ORF">METZ01_LOCUS245945</name>
</gene>
<dbReference type="SUPFAM" id="SSF51126">
    <property type="entry name" value="Pectin lyase-like"/>
    <property type="match status" value="1"/>
</dbReference>
<dbReference type="AlphaFoldDB" id="A0A382I2Z2"/>
<feature type="non-terminal residue" evidence="3">
    <location>
        <position position="1"/>
    </location>
</feature>
<dbReference type="EMBL" id="UINC01064431">
    <property type="protein sequence ID" value="SVB93091.1"/>
    <property type="molecule type" value="Genomic_DNA"/>
</dbReference>
<feature type="domain" description="Bacterial repeat" evidence="2">
    <location>
        <begin position="248"/>
        <end position="310"/>
    </location>
</feature>
<evidence type="ECO:0000259" key="1">
    <source>
        <dbReference type="Pfam" id="PF13229"/>
    </source>
</evidence>
<feature type="non-terminal residue" evidence="3">
    <location>
        <position position="455"/>
    </location>
</feature>
<dbReference type="InterPro" id="IPR011050">
    <property type="entry name" value="Pectin_lyase_fold/virulence"/>
</dbReference>
<feature type="domain" description="Bacterial repeat" evidence="2">
    <location>
        <begin position="383"/>
        <end position="452"/>
    </location>
</feature>
<dbReference type="Pfam" id="PF13229">
    <property type="entry name" value="Beta_helix"/>
    <property type="match status" value="1"/>
</dbReference>
<reference evidence="3" key="1">
    <citation type="submission" date="2018-05" db="EMBL/GenBank/DDBJ databases">
        <authorList>
            <person name="Lanie J.A."/>
            <person name="Ng W.-L."/>
            <person name="Kazmierczak K.M."/>
            <person name="Andrzejewski T.M."/>
            <person name="Davidsen T.M."/>
            <person name="Wayne K.J."/>
            <person name="Tettelin H."/>
            <person name="Glass J.I."/>
            <person name="Rusch D."/>
            <person name="Podicherti R."/>
            <person name="Tsui H.-C.T."/>
            <person name="Winkler M.E."/>
        </authorList>
    </citation>
    <scope>NUCLEOTIDE SEQUENCE</scope>
</reference>
<evidence type="ECO:0000313" key="3">
    <source>
        <dbReference type="EMBL" id="SVB93091.1"/>
    </source>
</evidence>
<feature type="domain" description="Bacterial repeat" evidence="2">
    <location>
        <begin position="314"/>
        <end position="381"/>
    </location>
</feature>
<accession>A0A382I2Z2</accession>
<evidence type="ECO:0000259" key="2">
    <source>
        <dbReference type="Pfam" id="PF18998"/>
    </source>
</evidence>
<dbReference type="InterPro" id="IPR044060">
    <property type="entry name" value="Bacterial_rp_domain"/>
</dbReference>